<keyword evidence="3" id="KW-1134">Transmembrane beta strand</keyword>
<dbReference type="GO" id="GO:0009279">
    <property type="term" value="C:cell outer membrane"/>
    <property type="evidence" value="ECO:0007669"/>
    <property type="project" value="UniProtKB-SubCell"/>
</dbReference>
<dbReference type="EMBL" id="LWRY01000111">
    <property type="protein sequence ID" value="OCX72345.1"/>
    <property type="molecule type" value="Genomic_DNA"/>
</dbReference>
<feature type="domain" description="TonB-dependent receptor plug" evidence="15">
    <location>
        <begin position="68"/>
        <end position="177"/>
    </location>
</feature>
<protein>
    <recommendedName>
        <fullName evidence="18">TonB-dependent receptor</fullName>
    </recommendedName>
</protein>
<evidence type="ECO:0000256" key="13">
    <source>
        <dbReference type="SAM" id="SignalP"/>
    </source>
</evidence>
<comment type="subcellular location">
    <subcellularLocation>
        <location evidence="1">Cell outer membrane</location>
        <topology evidence="1">Multi-pass membrane protein</topology>
    </subcellularLocation>
</comment>
<dbReference type="AlphaFoldDB" id="A0A1C2I8M2"/>
<keyword evidence="9 12" id="KW-0798">TonB box</keyword>
<evidence type="ECO:0000256" key="1">
    <source>
        <dbReference type="ARBA" id="ARBA00004571"/>
    </source>
</evidence>
<dbReference type="InterPro" id="IPR010917">
    <property type="entry name" value="TonB_rcpt_CS"/>
</dbReference>
<dbReference type="Proteomes" id="UP000095008">
    <property type="component" value="Unassembled WGS sequence"/>
</dbReference>
<evidence type="ECO:0008006" key="18">
    <source>
        <dbReference type="Google" id="ProtNLM"/>
    </source>
</evidence>
<keyword evidence="10 12" id="KW-0472">Membrane</keyword>
<evidence type="ECO:0000256" key="3">
    <source>
        <dbReference type="ARBA" id="ARBA00022452"/>
    </source>
</evidence>
<sequence length="802" mass="86710">MNSKNHVQKAVLSAIILGGASIMSCQPAFADGTSTVANTAYNIGQVNQAAGGGVLPQEQQKLDKKNIQKSGETVKVIGKHEIASASPAGGAAAALAFAPGVNVSSYGGTGASKSSISINGIKTGWAGFSGGNFDNGSIGVSFDGIPMVNPGNGLWQANLVPLNSLISAITATSGPGNVVDQWYNNIGGSLNFVPVEPSKTFSLKISQTYGSFDTINSTFILQTGDLDGWDTVLAGGLGEANNYMTSPDGFKSPSNNYAYYLKTRKHFDGGAILSLGAYAARSAAYRPLPTPISPIPGVTINGYQQPGEPFSQSTTGFYKTLPYNVNNKTDTNQIAMFYGKLLDPLSHSVNLHNYAYYVEGTRVHSTALHDYVPGSESREEWNNPRSYWLGDKLWLGIKLPYNHVRVGGYVQTSRYQSQEDLFNSQLGFVNSPTPTNLTGSRAVPNGPFFSDIFHQLNAAIFLRDTISPISSLRITPSLRYINYSTDFTPNDQTHFPLAYQLNQVSAASAYPSASTTFSRLAPSISINWHPLRWLAAYASYQRAYRQPENGGGTGPYVAIPASQVNLEQVGYYQAGLKMLWTHLGILNNTYLNANFFHANFSHELLPTALSSFGFLLAKGFSVYNGVNIAAGTNIGYHVHAFMNASFLHTYFRSFTNGSGTFYDVPVAYVPNHTVNLCVSGKYFVAGMLMKPSLSFQYNGSQYMYNNNTNITSHQKIPSYGLINLGMDLRIPMRKYIHALHYVDVNAQIMNLFNRHYNGFEYITAGGAYGSGGYTSPTSVGAGSILAYPAAGRAFYVTVGAKF</sequence>
<keyword evidence="17" id="KW-1185">Reference proteome</keyword>
<dbReference type="GO" id="GO:0015344">
    <property type="term" value="F:siderophore uptake transmembrane transporter activity"/>
    <property type="evidence" value="ECO:0007669"/>
    <property type="project" value="TreeGrafter"/>
</dbReference>
<dbReference type="PROSITE" id="PS51257">
    <property type="entry name" value="PROKAR_LIPOPROTEIN"/>
    <property type="match status" value="1"/>
</dbReference>
<evidence type="ECO:0000256" key="5">
    <source>
        <dbReference type="ARBA" id="ARBA00022692"/>
    </source>
</evidence>
<dbReference type="PROSITE" id="PS01156">
    <property type="entry name" value="TONB_DEPENDENT_REC_2"/>
    <property type="match status" value="1"/>
</dbReference>
<comment type="caution">
    <text evidence="16">The sequence shown here is derived from an EMBL/GenBank/DDBJ whole genome shotgun (WGS) entry which is preliminary data.</text>
</comment>
<evidence type="ECO:0000256" key="11">
    <source>
        <dbReference type="ARBA" id="ARBA00023237"/>
    </source>
</evidence>
<keyword evidence="8" id="KW-0406">Ion transport</keyword>
<dbReference type="Gene3D" id="2.40.170.20">
    <property type="entry name" value="TonB-dependent receptor, beta-barrel domain"/>
    <property type="match status" value="1"/>
</dbReference>
<evidence type="ECO:0000256" key="4">
    <source>
        <dbReference type="ARBA" id="ARBA00022496"/>
    </source>
</evidence>
<keyword evidence="6 13" id="KW-0732">Signal</keyword>
<dbReference type="InterPro" id="IPR012910">
    <property type="entry name" value="Plug_dom"/>
</dbReference>
<keyword evidence="2" id="KW-0813">Transport</keyword>
<evidence type="ECO:0000256" key="9">
    <source>
        <dbReference type="ARBA" id="ARBA00023077"/>
    </source>
</evidence>
<dbReference type="OrthoDB" id="9760333at2"/>
<dbReference type="Pfam" id="PF00593">
    <property type="entry name" value="TonB_dep_Rec_b-barrel"/>
    <property type="match status" value="1"/>
</dbReference>
<keyword evidence="7" id="KW-0408">Iron</keyword>
<dbReference type="InterPro" id="IPR037066">
    <property type="entry name" value="Plug_dom_sf"/>
</dbReference>
<evidence type="ECO:0000313" key="17">
    <source>
        <dbReference type="Proteomes" id="UP000095008"/>
    </source>
</evidence>
<evidence type="ECO:0000259" key="15">
    <source>
        <dbReference type="Pfam" id="PF07715"/>
    </source>
</evidence>
<evidence type="ECO:0000256" key="8">
    <source>
        <dbReference type="ARBA" id="ARBA00023065"/>
    </source>
</evidence>
<name>A0A1C2I8M2_ACITH</name>
<reference evidence="16" key="1">
    <citation type="journal article" date="2016" name="Int. J. Mol. Sci.">
        <title>Comparative genomics of the extreme acidophile Acidithiobacillus thiooxidans reveals intraspecific divergence and niche adaptation.</title>
        <authorList>
            <person name="Zhang X."/>
            <person name="Feng X."/>
            <person name="Tao J."/>
            <person name="Ma L."/>
            <person name="Xiao Y."/>
            <person name="Liang Y."/>
            <person name="Liu X."/>
            <person name="Yin H."/>
        </authorList>
    </citation>
    <scope>NUCLEOTIDE SEQUENCE [LARGE SCALE GENOMIC DNA]</scope>
    <source>
        <strain evidence="16">DXS-W</strain>
    </source>
</reference>
<dbReference type="InterPro" id="IPR036942">
    <property type="entry name" value="Beta-barrel_TonB_sf"/>
</dbReference>
<proteinExistence type="inferred from homology"/>
<organism evidence="16 17">
    <name type="scientific">Acidithiobacillus thiooxidans</name>
    <name type="common">Thiobacillus thiooxidans</name>
    <dbReference type="NCBI Taxonomy" id="930"/>
    <lineage>
        <taxon>Bacteria</taxon>
        <taxon>Pseudomonadati</taxon>
        <taxon>Pseudomonadota</taxon>
        <taxon>Acidithiobacillia</taxon>
        <taxon>Acidithiobacillales</taxon>
        <taxon>Acidithiobacillaceae</taxon>
        <taxon>Acidithiobacillus</taxon>
    </lineage>
</organism>
<feature type="signal peptide" evidence="13">
    <location>
        <begin position="1"/>
        <end position="30"/>
    </location>
</feature>
<dbReference type="RefSeq" id="WP_077273496.1">
    <property type="nucleotide sequence ID" value="NZ_LWRY01000111.1"/>
</dbReference>
<feature type="domain" description="TonB-dependent receptor-like beta-barrel" evidence="14">
    <location>
        <begin position="301"/>
        <end position="751"/>
    </location>
</feature>
<dbReference type="Pfam" id="PF07715">
    <property type="entry name" value="Plug"/>
    <property type="match status" value="1"/>
</dbReference>
<dbReference type="SUPFAM" id="SSF56935">
    <property type="entry name" value="Porins"/>
    <property type="match status" value="1"/>
</dbReference>
<feature type="chain" id="PRO_5008663386" description="TonB-dependent receptor" evidence="13">
    <location>
        <begin position="31"/>
        <end position="802"/>
    </location>
</feature>
<evidence type="ECO:0000259" key="14">
    <source>
        <dbReference type="Pfam" id="PF00593"/>
    </source>
</evidence>
<dbReference type="PANTHER" id="PTHR32552:SF68">
    <property type="entry name" value="FERRICHROME OUTER MEMBRANE TRANSPORTER_PHAGE RECEPTOR"/>
    <property type="match status" value="1"/>
</dbReference>
<evidence type="ECO:0000256" key="10">
    <source>
        <dbReference type="ARBA" id="ARBA00023136"/>
    </source>
</evidence>
<comment type="similarity">
    <text evidence="12">Belongs to the TonB-dependent receptor family.</text>
</comment>
<dbReference type="InterPro" id="IPR039426">
    <property type="entry name" value="TonB-dep_rcpt-like"/>
</dbReference>
<evidence type="ECO:0000256" key="6">
    <source>
        <dbReference type="ARBA" id="ARBA00022729"/>
    </source>
</evidence>
<evidence type="ECO:0000313" key="16">
    <source>
        <dbReference type="EMBL" id="OCX72345.1"/>
    </source>
</evidence>
<gene>
    <name evidence="16" type="ORF">A6M23_09825</name>
</gene>
<accession>A0A1C2I8M2</accession>
<evidence type="ECO:0000256" key="12">
    <source>
        <dbReference type="RuleBase" id="RU003357"/>
    </source>
</evidence>
<keyword evidence="11" id="KW-0998">Cell outer membrane</keyword>
<dbReference type="InterPro" id="IPR000531">
    <property type="entry name" value="Beta-barrel_TonB"/>
</dbReference>
<dbReference type="Gene3D" id="2.170.130.10">
    <property type="entry name" value="TonB-dependent receptor, plug domain"/>
    <property type="match status" value="1"/>
</dbReference>
<keyword evidence="5" id="KW-0812">Transmembrane</keyword>
<evidence type="ECO:0000256" key="7">
    <source>
        <dbReference type="ARBA" id="ARBA00023004"/>
    </source>
</evidence>
<evidence type="ECO:0000256" key="2">
    <source>
        <dbReference type="ARBA" id="ARBA00022448"/>
    </source>
</evidence>
<dbReference type="PANTHER" id="PTHR32552">
    <property type="entry name" value="FERRICHROME IRON RECEPTOR-RELATED"/>
    <property type="match status" value="1"/>
</dbReference>
<keyword evidence="4" id="KW-0410">Iron transport</keyword>